<dbReference type="RefSeq" id="XP_060675770.1">
    <property type="nucleotide sequence ID" value="XM_060819787.1"/>
</dbReference>
<dbReference type="InterPro" id="IPR046956">
    <property type="entry name" value="RLP23-like"/>
</dbReference>
<evidence type="ECO:0000256" key="7">
    <source>
        <dbReference type="ARBA" id="ARBA00022737"/>
    </source>
</evidence>
<evidence type="ECO:0000259" key="13">
    <source>
        <dbReference type="Pfam" id="PF08263"/>
    </source>
</evidence>
<comment type="subcellular location">
    <subcellularLocation>
        <location evidence="1">Cell membrane</location>
        <topology evidence="1">Single-pass type I membrane protein</topology>
    </subcellularLocation>
</comment>
<dbReference type="Gene3D" id="3.80.10.10">
    <property type="entry name" value="Ribonuclease Inhibitor"/>
    <property type="match status" value="5"/>
</dbReference>
<keyword evidence="6" id="KW-0732">Signal</keyword>
<keyword evidence="14" id="KW-1185">Reference proteome</keyword>
<dbReference type="Proteomes" id="UP001652623">
    <property type="component" value="Chromosome 8"/>
</dbReference>
<dbReference type="GeneID" id="125421503"/>
<sequence length="949" mass="106020">MGLSLCLIVFRNLVLKLLLINIFIVNYVSFASVQLSSCHDEERLALLQFKDSFVIKKSACAYSKVLRWKSSNCCLWEGIDCDAETGHVIGLDLSSSCLFGSINSNSTLFSLGHLQLLNLADNHFNFSQIPAAIGQLSGLTYLNLSKSFFYGQVPLELSNLTKLSSLDLFCNYDRDTEEKFLQLRNPNFKTVVRNLTRLEVLILSHVDISSEVPDLLTNFTSLTTLLLKGCELYGDFPDKIFHLPNLQWLDVGFNENLTGRLPEFHQRSPLNTLKLTDTQFFGSLPYSIEKLDSLEIFKARHCNFSGPIPTSLGKLTKLTILDLGINNFNGDIPSSLQNLTHLTSLLFDDNQIIGPIPPWLGNLTMLTALDLHFNLLHGPVPQSLSLLLNLEKLLINDNNLGGNLKLDMFFNIKNLTELGLGHNNLSLILGKANKNVTSHQFNYLDLCSCKLRKFPHFLKNQSELEWLDLGENKISGQIPNWMWNTSTYTLTLLSVCNNFLTGFDQIPAILPWVNLGIFDISSNMLRGPLPIPPPSIVEYDASNSMLIGEISPLFCNMSSLYSLDLSNNNLGGIIPQCLGNSSSSLSVLSLRNNSFHGIIPQLCSNNASQLKMIDVSYNQLQGKLPRSLSNCLMLEAIVVSNNQLHDSFPSWLGSLPELKLLILHQNGFYGAIEKPKQDLDFSNLRVLDLSSNNFTGELPSQYIFHWNAMKYIKSNGYGLTYLSAKTSYQSNLAKGQYYSPIEERYTITIMIKGVATHYEAIQDIFTFIDLADNRFDGEISDLFGNLKALHSLNLSNNRLTGCIPSSLGNLSELESLDLSQNNLSCYIPQELKQLGFLSSFNVSHNNLTGPIPQGNQFSVFDNSSFDGNPELCGDPLSKKCGNSQSSPPLEEDHKDSESILKKYWIFILAGYISGLVVGVVLADTSMKRTPEWLVERVSKRRKGRKGQRT</sequence>
<dbReference type="InterPro" id="IPR003591">
    <property type="entry name" value="Leu-rich_rpt_typical-subtyp"/>
</dbReference>
<dbReference type="Pfam" id="PF08263">
    <property type="entry name" value="LRRNT_2"/>
    <property type="match status" value="1"/>
</dbReference>
<evidence type="ECO:0000256" key="1">
    <source>
        <dbReference type="ARBA" id="ARBA00004251"/>
    </source>
</evidence>
<dbReference type="InterPro" id="IPR001611">
    <property type="entry name" value="Leu-rich_rpt"/>
</dbReference>
<protein>
    <submittedName>
        <fullName evidence="15">Receptor-like protein 7</fullName>
    </submittedName>
</protein>
<keyword evidence="10" id="KW-0675">Receptor</keyword>
<dbReference type="SMART" id="SM00369">
    <property type="entry name" value="LRR_TYP"/>
    <property type="match status" value="9"/>
</dbReference>
<gene>
    <name evidence="15" type="primary">LOC125421503</name>
</gene>
<keyword evidence="4" id="KW-0433">Leucine-rich repeat</keyword>
<feature type="domain" description="Leucine-rich repeat-containing N-terminal plant-type" evidence="13">
    <location>
        <begin position="39"/>
        <end position="82"/>
    </location>
</feature>
<dbReference type="PANTHER" id="PTHR48061">
    <property type="entry name" value="LEUCINE-RICH REPEAT RECEPTOR PROTEIN KINASE EMS1-LIKE-RELATED"/>
    <property type="match status" value="1"/>
</dbReference>
<evidence type="ECO:0000256" key="6">
    <source>
        <dbReference type="ARBA" id="ARBA00022729"/>
    </source>
</evidence>
<dbReference type="InterPro" id="IPR032675">
    <property type="entry name" value="LRR_dom_sf"/>
</dbReference>
<evidence type="ECO:0000256" key="4">
    <source>
        <dbReference type="ARBA" id="ARBA00022614"/>
    </source>
</evidence>
<keyword evidence="3" id="KW-1003">Cell membrane</keyword>
<accession>A0ABM4AGB9</accession>
<keyword evidence="11" id="KW-0325">Glycoprotein</keyword>
<evidence type="ECO:0000313" key="15">
    <source>
        <dbReference type="RefSeq" id="XP_060675770.1"/>
    </source>
</evidence>
<comment type="similarity">
    <text evidence="2">Belongs to the RLP family.</text>
</comment>
<evidence type="ECO:0000313" key="14">
    <source>
        <dbReference type="Proteomes" id="UP001652623"/>
    </source>
</evidence>
<evidence type="ECO:0000256" key="5">
    <source>
        <dbReference type="ARBA" id="ARBA00022692"/>
    </source>
</evidence>
<keyword evidence="9 12" id="KW-0472">Membrane</keyword>
<dbReference type="Pfam" id="PF00560">
    <property type="entry name" value="LRR_1"/>
    <property type="match status" value="7"/>
</dbReference>
<dbReference type="SUPFAM" id="SSF52058">
    <property type="entry name" value="L domain-like"/>
    <property type="match status" value="4"/>
</dbReference>
<evidence type="ECO:0000256" key="10">
    <source>
        <dbReference type="ARBA" id="ARBA00023170"/>
    </source>
</evidence>
<dbReference type="InterPro" id="IPR013210">
    <property type="entry name" value="LRR_N_plant-typ"/>
</dbReference>
<keyword evidence="7" id="KW-0677">Repeat</keyword>
<evidence type="ECO:0000256" key="12">
    <source>
        <dbReference type="SAM" id="Phobius"/>
    </source>
</evidence>
<evidence type="ECO:0000256" key="2">
    <source>
        <dbReference type="ARBA" id="ARBA00009592"/>
    </source>
</evidence>
<evidence type="ECO:0000256" key="8">
    <source>
        <dbReference type="ARBA" id="ARBA00022989"/>
    </source>
</evidence>
<reference evidence="15" key="1">
    <citation type="submission" date="2025-08" db="UniProtKB">
        <authorList>
            <consortium name="RefSeq"/>
        </authorList>
    </citation>
    <scope>IDENTIFICATION</scope>
    <source>
        <tissue evidence="15">Seedling</tissue>
    </source>
</reference>
<dbReference type="PRINTS" id="PR00019">
    <property type="entry name" value="LEURICHRPT"/>
</dbReference>
<keyword evidence="5 12" id="KW-0812">Transmembrane</keyword>
<dbReference type="Pfam" id="PF13855">
    <property type="entry name" value="LRR_8"/>
    <property type="match status" value="1"/>
</dbReference>
<name>A0ABM4AGB9_ZIZJJ</name>
<proteinExistence type="inferred from homology"/>
<evidence type="ECO:0000256" key="9">
    <source>
        <dbReference type="ARBA" id="ARBA00023136"/>
    </source>
</evidence>
<feature type="transmembrane region" description="Helical" evidence="12">
    <location>
        <begin position="903"/>
        <end position="922"/>
    </location>
</feature>
<organism evidence="14 15">
    <name type="scientific">Ziziphus jujuba</name>
    <name type="common">Chinese jujube</name>
    <name type="synonym">Ziziphus sativa</name>
    <dbReference type="NCBI Taxonomy" id="326968"/>
    <lineage>
        <taxon>Eukaryota</taxon>
        <taxon>Viridiplantae</taxon>
        <taxon>Streptophyta</taxon>
        <taxon>Embryophyta</taxon>
        <taxon>Tracheophyta</taxon>
        <taxon>Spermatophyta</taxon>
        <taxon>Magnoliopsida</taxon>
        <taxon>eudicotyledons</taxon>
        <taxon>Gunneridae</taxon>
        <taxon>Pentapetalae</taxon>
        <taxon>rosids</taxon>
        <taxon>fabids</taxon>
        <taxon>Rosales</taxon>
        <taxon>Rhamnaceae</taxon>
        <taxon>Paliureae</taxon>
        <taxon>Ziziphus</taxon>
    </lineage>
</organism>
<evidence type="ECO:0000256" key="3">
    <source>
        <dbReference type="ARBA" id="ARBA00022475"/>
    </source>
</evidence>
<dbReference type="PANTHER" id="PTHR48061:SF12">
    <property type="entry name" value="DISEASE RESISTANCE LIKE PROTEIN"/>
    <property type="match status" value="1"/>
</dbReference>
<keyword evidence="8 12" id="KW-1133">Transmembrane helix</keyword>
<feature type="transmembrane region" description="Helical" evidence="12">
    <location>
        <begin position="12"/>
        <end position="30"/>
    </location>
</feature>
<evidence type="ECO:0000256" key="11">
    <source>
        <dbReference type="ARBA" id="ARBA00023180"/>
    </source>
</evidence>